<evidence type="ECO:0000259" key="1">
    <source>
        <dbReference type="Pfam" id="PF18701"/>
    </source>
</evidence>
<accession>A0ABD2WAU7</accession>
<dbReference type="Gene3D" id="3.30.420.10">
    <property type="entry name" value="Ribonuclease H-like superfamily/Ribonuclease H"/>
    <property type="match status" value="1"/>
</dbReference>
<sequence length="405" mass="46146">MPFIDDSGLLRIEGRLQNAILEHSEKHPVILPGDSPLIQRYIEFVHELTLHGGIQLMRSHLGQSVWITNGLRVIRGIYQQCITCVRYQASPENQQMAPLPDCCVKPARLFEVSGVDFAGPFEIRATKVRVSSTYVKAYMCIFVCMLTKAVHIEVVTGLTTDDFLAAYARFTGRRGMCRIIYSDNATTFKAASKELASQLLEVLQMPGGIVNQVSTQGTMWKFIPPRAPHHGGVWESAVRSFKFHFKRVVGNNHLTYEEMATLAVKIKACLNSPPMCALSSSATDYPALTREHILVGTPLLSAPEPTEVKPNLVNVYRRWQLIMNMRNCFWNRWRKEVLNQYRQLNKWQNVNPFVLHESFDFHLQHHQIGCLHSLAHQLGQQQGELELLRFLALHLKDLVRVFTIS</sequence>
<keyword evidence="3" id="KW-1185">Reference proteome</keyword>
<dbReference type="AlphaFoldDB" id="A0ABD2WAU7"/>
<name>A0ABD2WAU7_9HYME</name>
<evidence type="ECO:0000313" key="3">
    <source>
        <dbReference type="Proteomes" id="UP001627154"/>
    </source>
</evidence>
<dbReference type="InterPro" id="IPR036397">
    <property type="entry name" value="RNaseH_sf"/>
</dbReference>
<comment type="caution">
    <text evidence="2">The sequence shown here is derived from an EMBL/GenBank/DDBJ whole genome shotgun (WGS) entry which is preliminary data.</text>
</comment>
<proteinExistence type="predicted"/>
<dbReference type="PANTHER" id="PTHR47331">
    <property type="entry name" value="PHD-TYPE DOMAIN-CONTAINING PROTEIN"/>
    <property type="match status" value="1"/>
</dbReference>
<gene>
    <name evidence="2" type="ORF">TKK_015342</name>
</gene>
<organism evidence="2 3">
    <name type="scientific">Trichogramma kaykai</name>
    <dbReference type="NCBI Taxonomy" id="54128"/>
    <lineage>
        <taxon>Eukaryota</taxon>
        <taxon>Metazoa</taxon>
        <taxon>Ecdysozoa</taxon>
        <taxon>Arthropoda</taxon>
        <taxon>Hexapoda</taxon>
        <taxon>Insecta</taxon>
        <taxon>Pterygota</taxon>
        <taxon>Neoptera</taxon>
        <taxon>Endopterygota</taxon>
        <taxon>Hymenoptera</taxon>
        <taxon>Apocrita</taxon>
        <taxon>Proctotrupomorpha</taxon>
        <taxon>Chalcidoidea</taxon>
        <taxon>Trichogrammatidae</taxon>
        <taxon>Trichogramma</taxon>
    </lineage>
</organism>
<dbReference type="InterPro" id="IPR040676">
    <property type="entry name" value="DUF5641"/>
</dbReference>
<feature type="domain" description="DUF5641" evidence="1">
    <location>
        <begin position="317"/>
        <end position="352"/>
    </location>
</feature>
<evidence type="ECO:0000313" key="2">
    <source>
        <dbReference type="EMBL" id="KAL3389998.1"/>
    </source>
</evidence>
<dbReference type="SUPFAM" id="SSF53098">
    <property type="entry name" value="Ribonuclease H-like"/>
    <property type="match status" value="1"/>
</dbReference>
<reference evidence="2 3" key="1">
    <citation type="journal article" date="2024" name="bioRxiv">
        <title>A reference genome for Trichogramma kaykai: A tiny desert-dwelling parasitoid wasp with competing sex-ratio distorters.</title>
        <authorList>
            <person name="Culotta J."/>
            <person name="Lindsey A.R."/>
        </authorList>
    </citation>
    <scope>NUCLEOTIDE SEQUENCE [LARGE SCALE GENOMIC DNA]</scope>
    <source>
        <strain evidence="2 3">KSX58</strain>
    </source>
</reference>
<dbReference type="InterPro" id="IPR012337">
    <property type="entry name" value="RNaseH-like_sf"/>
</dbReference>
<dbReference type="Proteomes" id="UP001627154">
    <property type="component" value="Unassembled WGS sequence"/>
</dbReference>
<dbReference type="EMBL" id="JBJJXI010000122">
    <property type="protein sequence ID" value="KAL3389998.1"/>
    <property type="molecule type" value="Genomic_DNA"/>
</dbReference>
<dbReference type="Pfam" id="PF18701">
    <property type="entry name" value="DUF5641"/>
    <property type="match status" value="1"/>
</dbReference>
<protein>
    <recommendedName>
        <fullName evidence="1">DUF5641 domain-containing protein</fullName>
    </recommendedName>
</protein>